<dbReference type="Pfam" id="PF01208">
    <property type="entry name" value="URO-D"/>
    <property type="match status" value="1"/>
</dbReference>
<dbReference type="SUPFAM" id="SSF51726">
    <property type="entry name" value="UROD/MetE-like"/>
    <property type="match status" value="1"/>
</dbReference>
<name>A0A8S0W6Q3_9FIRM</name>
<proteinExistence type="predicted"/>
<reference evidence="3" key="1">
    <citation type="submission" date="2014-11" db="EMBL/GenBank/DDBJ databases">
        <authorList>
            <person name="Hornung B.V."/>
        </authorList>
    </citation>
    <scope>NUCLEOTIDE SEQUENCE</scope>
    <source>
        <strain evidence="3">INE</strain>
    </source>
</reference>
<evidence type="ECO:0000313" key="2">
    <source>
        <dbReference type="EMBL" id="CAA7600059.1"/>
    </source>
</evidence>
<evidence type="ECO:0000259" key="1">
    <source>
        <dbReference type="Pfam" id="PF01208"/>
    </source>
</evidence>
<reference evidence="2" key="2">
    <citation type="submission" date="2020-01" db="EMBL/GenBank/DDBJ databases">
        <authorList>
            <person name="Hornung B."/>
        </authorList>
    </citation>
    <scope>NUCLEOTIDE SEQUENCE</scope>
    <source>
        <strain evidence="2">PacBioINE</strain>
    </source>
</reference>
<protein>
    <submittedName>
        <fullName evidence="2 3">Uroporphyrinogen decarboxylase</fullName>
        <ecNumber evidence="2 3">4.1.1.37</ecNumber>
    </submittedName>
</protein>
<accession>A0A8S0W6Q3</accession>
<dbReference type="Gene3D" id="3.20.20.210">
    <property type="match status" value="1"/>
</dbReference>
<dbReference type="EMBL" id="LR746496">
    <property type="protein sequence ID" value="CAA7600059.1"/>
    <property type="molecule type" value="Genomic_DNA"/>
</dbReference>
<gene>
    <name evidence="2" type="ORF">DEACI_0708</name>
    <name evidence="3" type="ORF">DEACI_2300</name>
</gene>
<dbReference type="Proteomes" id="UP000836597">
    <property type="component" value="Chromosome"/>
</dbReference>
<dbReference type="InterPro" id="IPR038071">
    <property type="entry name" value="UROD/MetE-like_sf"/>
</dbReference>
<dbReference type="GO" id="GO:0006779">
    <property type="term" value="P:porphyrin-containing compound biosynthetic process"/>
    <property type="evidence" value="ECO:0007669"/>
    <property type="project" value="InterPro"/>
</dbReference>
<feature type="domain" description="Uroporphyrinogen decarboxylase (URO-D)" evidence="1">
    <location>
        <begin position="5"/>
        <end position="327"/>
    </location>
</feature>
<dbReference type="PANTHER" id="PTHR47099:SF1">
    <property type="entry name" value="METHYLCOBAMIDE:COM METHYLTRANSFERASE MTBA"/>
    <property type="match status" value="1"/>
</dbReference>
<dbReference type="EC" id="4.1.1.37" evidence="2 3"/>
<dbReference type="EMBL" id="CDGJ01000066">
    <property type="protein sequence ID" value="CEJ07834.1"/>
    <property type="molecule type" value="Genomic_DNA"/>
</dbReference>
<dbReference type="GO" id="GO:0004853">
    <property type="term" value="F:uroporphyrinogen decarboxylase activity"/>
    <property type="evidence" value="ECO:0007669"/>
    <property type="project" value="UniProtKB-EC"/>
</dbReference>
<evidence type="ECO:0000313" key="4">
    <source>
        <dbReference type="Proteomes" id="UP001071230"/>
    </source>
</evidence>
<dbReference type="PANTHER" id="PTHR47099">
    <property type="entry name" value="METHYLCOBAMIDE:COM METHYLTRANSFERASE MTBA"/>
    <property type="match status" value="1"/>
</dbReference>
<dbReference type="InterPro" id="IPR000257">
    <property type="entry name" value="Uroporphyrinogen_deCOase"/>
</dbReference>
<dbReference type="Proteomes" id="UP001071230">
    <property type="component" value="Unassembled WGS sequence"/>
</dbReference>
<evidence type="ECO:0000313" key="3">
    <source>
        <dbReference type="EMBL" id="CEJ07834.1"/>
    </source>
</evidence>
<dbReference type="RefSeq" id="WP_240983788.1">
    <property type="nucleotide sequence ID" value="NZ_CDGJ01000066.1"/>
</dbReference>
<sequence>MEAFERLLATLRGEKPDRTPWLPLIFGAAYAHTGHSLSEYLHHPEIMAAGQVKARQYLNADALFVFGDNAMEAEALGCRLDYSRPFYPYVTQILLDDWDKDNILPPWQNGGNRIPVLLEVCRRLKQSGGGFPIIAHVLGPVTLAAQLFGMEEFLYFAADFPEKVPSLLGETRRVGLEIARAYREAGADAILVGDPCASPSFFPAEYYRRWMLKEHQALMRGLAEEGVPIRWLMVTGNVTEILSDLARTGADVLTVDYMVSLDAALAVPAAIIAGGLKPHLFALPDSDELYREISGLVERYRRRPDYWLSTGCELPLEADWNMLKRFASRAGISKKD</sequence>
<organism evidence="2">
    <name type="scientific">Acididesulfobacillus acetoxydans</name>
    <dbReference type="NCBI Taxonomy" id="1561005"/>
    <lineage>
        <taxon>Bacteria</taxon>
        <taxon>Bacillati</taxon>
        <taxon>Bacillota</taxon>
        <taxon>Clostridia</taxon>
        <taxon>Eubacteriales</taxon>
        <taxon>Peptococcaceae</taxon>
        <taxon>Acididesulfobacillus</taxon>
    </lineage>
</organism>
<keyword evidence="2" id="KW-0456">Lyase</keyword>
<dbReference type="AlphaFoldDB" id="A0A8S0W6Q3"/>
<keyword evidence="4" id="KW-1185">Reference proteome</keyword>
<dbReference type="KEGG" id="aacx:DEACI_0708"/>
<dbReference type="InterPro" id="IPR052024">
    <property type="entry name" value="Methanogen_methyltrans"/>
</dbReference>